<dbReference type="EMBL" id="GL442283">
    <property type="protein sequence ID" value="EFN63672.1"/>
    <property type="molecule type" value="Genomic_DNA"/>
</dbReference>
<dbReference type="GO" id="GO:0046872">
    <property type="term" value="F:metal ion binding"/>
    <property type="evidence" value="ECO:0007669"/>
    <property type="project" value="UniProtKB-KW"/>
</dbReference>
<dbReference type="STRING" id="104421.E2ASB8"/>
<dbReference type="OMA" id="PNITMWK"/>
<keyword evidence="2" id="KW-0479">Metal-binding</keyword>
<dbReference type="AlphaFoldDB" id="E2ASB8"/>
<name>E2ASB8_CAMFO</name>
<organism evidence="5">
    <name type="scientific">Camponotus floridanus</name>
    <name type="common">Florida carpenter ant</name>
    <dbReference type="NCBI Taxonomy" id="104421"/>
    <lineage>
        <taxon>Eukaryota</taxon>
        <taxon>Metazoa</taxon>
        <taxon>Ecdysozoa</taxon>
        <taxon>Arthropoda</taxon>
        <taxon>Hexapoda</taxon>
        <taxon>Insecta</taxon>
        <taxon>Pterygota</taxon>
        <taxon>Neoptera</taxon>
        <taxon>Endopterygota</taxon>
        <taxon>Hymenoptera</taxon>
        <taxon>Apocrita</taxon>
        <taxon>Aculeata</taxon>
        <taxon>Formicoidea</taxon>
        <taxon>Formicidae</taxon>
        <taxon>Formicinae</taxon>
        <taxon>Camponotus</taxon>
    </lineage>
</organism>
<evidence type="ECO:0000313" key="4">
    <source>
        <dbReference type="EMBL" id="EFN63672.1"/>
    </source>
</evidence>
<evidence type="ECO:0000313" key="5">
    <source>
        <dbReference type="Proteomes" id="UP000000311"/>
    </source>
</evidence>
<dbReference type="InParanoid" id="E2ASB8"/>
<feature type="domain" description="DDE Tnp4" evidence="3">
    <location>
        <begin position="10"/>
        <end position="75"/>
    </location>
</feature>
<evidence type="ECO:0000259" key="3">
    <source>
        <dbReference type="Pfam" id="PF13359"/>
    </source>
</evidence>
<feature type="non-terminal residue" evidence="4">
    <location>
        <position position="79"/>
    </location>
</feature>
<feature type="non-terminal residue" evidence="4">
    <location>
        <position position="1"/>
    </location>
</feature>
<dbReference type="Pfam" id="PF13359">
    <property type="entry name" value="DDE_Tnp_4"/>
    <property type="match status" value="1"/>
</dbReference>
<keyword evidence="5" id="KW-1185">Reference proteome</keyword>
<accession>E2ASB8</accession>
<sequence>YNLHNVSGVMDGKHILFKALRNAGSSFYNYKKQNNIVLLAPVDANYKFIYVDPETNGRVSDGEVFRKSLLTKAIANNSL</sequence>
<comment type="cofactor">
    <cofactor evidence="1">
        <name>a divalent metal cation</name>
        <dbReference type="ChEBI" id="CHEBI:60240"/>
    </cofactor>
</comment>
<protein>
    <recommendedName>
        <fullName evidence="3">DDE Tnp4 domain-containing protein</fullName>
    </recommendedName>
</protein>
<evidence type="ECO:0000256" key="2">
    <source>
        <dbReference type="ARBA" id="ARBA00022723"/>
    </source>
</evidence>
<dbReference type="Proteomes" id="UP000000311">
    <property type="component" value="Unassembled WGS sequence"/>
</dbReference>
<dbReference type="InterPro" id="IPR027806">
    <property type="entry name" value="HARBI1_dom"/>
</dbReference>
<reference evidence="4 5" key="1">
    <citation type="journal article" date="2010" name="Science">
        <title>Genomic comparison of the ants Camponotus floridanus and Harpegnathos saltator.</title>
        <authorList>
            <person name="Bonasio R."/>
            <person name="Zhang G."/>
            <person name="Ye C."/>
            <person name="Mutti N.S."/>
            <person name="Fang X."/>
            <person name="Qin N."/>
            <person name="Donahue G."/>
            <person name="Yang P."/>
            <person name="Li Q."/>
            <person name="Li C."/>
            <person name="Zhang P."/>
            <person name="Huang Z."/>
            <person name="Berger S.L."/>
            <person name="Reinberg D."/>
            <person name="Wang J."/>
            <person name="Liebig J."/>
        </authorList>
    </citation>
    <scope>NUCLEOTIDE SEQUENCE [LARGE SCALE GENOMIC DNA]</scope>
    <source>
        <strain evidence="5">C129</strain>
    </source>
</reference>
<evidence type="ECO:0000256" key="1">
    <source>
        <dbReference type="ARBA" id="ARBA00001968"/>
    </source>
</evidence>
<gene>
    <name evidence="4" type="ORF">EAG_07195</name>
</gene>
<proteinExistence type="predicted"/>